<keyword evidence="2 6" id="KW-0732">Signal</keyword>
<dbReference type="InterPro" id="IPR001360">
    <property type="entry name" value="Glyco_hydro_1"/>
</dbReference>
<protein>
    <recommendedName>
        <fullName evidence="9">Glycoside hydrolase</fullName>
    </recommendedName>
</protein>
<gene>
    <name evidence="7" type="ORF">PVAND_001437</name>
</gene>
<dbReference type="GO" id="GO:0005975">
    <property type="term" value="P:carbohydrate metabolic process"/>
    <property type="evidence" value="ECO:0007669"/>
    <property type="project" value="InterPro"/>
</dbReference>
<evidence type="ECO:0000313" key="7">
    <source>
        <dbReference type="EMBL" id="KAG5671228.1"/>
    </source>
</evidence>
<sequence>MIIFKIFTFINLSTLVFAEIYNFPNNFIWGAASASYQIEGAWNVDGKIPSIWDTASHKNNSSIRDGSTGDDAGMSYYYYEKDIQALKDIGFEVYRFSIAWTRILTKANQVNQKGIDYYNKVIDGLLDVGIQPLVTMYHWDLPQYLQDLGGWTNPAIVKYFEVYADTLFASFGDRVEEWITFNEPKTFCNGGYGEGWDAPEIKTAHANVYHLYKNKYFTKQQGKVGICLDTTFSFPANENVTDELVDKAMHFSLGRYANPIYSADGDYPSVMREAIDQRVKMKGEDALNYYTSNLIKPSLNPADSDSEIDSSFDPSWKRSASSWLVSVPEGLYHLLLWIKDHYNNPLVYITENGWSDLPMTTEDDGRVEYLREHLATMSRAITDGCRVEAYTVWSLTDNFEWMKGYTERFGIYAINFTDPERPRIPKKSVDLMKQVVRDNFVEV</sequence>
<feature type="chain" id="PRO_5039924336" description="Glycoside hydrolase" evidence="6">
    <location>
        <begin position="19"/>
        <end position="443"/>
    </location>
</feature>
<keyword evidence="4" id="KW-0326">Glycosidase</keyword>
<dbReference type="PRINTS" id="PR00131">
    <property type="entry name" value="GLHYDRLASE1"/>
</dbReference>
<comment type="similarity">
    <text evidence="1 5">Belongs to the glycosyl hydrolase 1 family.</text>
</comment>
<dbReference type="PANTHER" id="PTHR10353:SF36">
    <property type="entry name" value="LP05116P"/>
    <property type="match status" value="1"/>
</dbReference>
<dbReference type="Pfam" id="PF00232">
    <property type="entry name" value="Glyco_hydro_1"/>
    <property type="match status" value="1"/>
</dbReference>
<dbReference type="EMBL" id="JADBJN010000003">
    <property type="protein sequence ID" value="KAG5671228.1"/>
    <property type="molecule type" value="Genomic_DNA"/>
</dbReference>
<reference evidence="7" key="1">
    <citation type="submission" date="2021-03" db="EMBL/GenBank/DDBJ databases">
        <title>Chromosome level genome of the anhydrobiotic midge Polypedilum vanderplanki.</title>
        <authorList>
            <person name="Yoshida Y."/>
            <person name="Kikawada T."/>
            <person name="Gusev O."/>
        </authorList>
    </citation>
    <scope>NUCLEOTIDE SEQUENCE</scope>
    <source>
        <strain evidence="7">NIAS01</strain>
        <tissue evidence="7">Whole body or cell culture</tissue>
    </source>
</reference>
<evidence type="ECO:0000256" key="1">
    <source>
        <dbReference type="ARBA" id="ARBA00010838"/>
    </source>
</evidence>
<organism evidence="7 8">
    <name type="scientific">Polypedilum vanderplanki</name>
    <name type="common">Sleeping chironomid midge</name>
    <dbReference type="NCBI Taxonomy" id="319348"/>
    <lineage>
        <taxon>Eukaryota</taxon>
        <taxon>Metazoa</taxon>
        <taxon>Ecdysozoa</taxon>
        <taxon>Arthropoda</taxon>
        <taxon>Hexapoda</taxon>
        <taxon>Insecta</taxon>
        <taxon>Pterygota</taxon>
        <taxon>Neoptera</taxon>
        <taxon>Endopterygota</taxon>
        <taxon>Diptera</taxon>
        <taxon>Nematocera</taxon>
        <taxon>Chironomoidea</taxon>
        <taxon>Chironomidae</taxon>
        <taxon>Chironominae</taxon>
        <taxon>Polypedilum</taxon>
        <taxon>Polypedilum</taxon>
    </lineage>
</organism>
<evidence type="ECO:0000256" key="2">
    <source>
        <dbReference type="ARBA" id="ARBA00022729"/>
    </source>
</evidence>
<dbReference type="InterPro" id="IPR017853">
    <property type="entry name" value="GH"/>
</dbReference>
<proteinExistence type="inferred from homology"/>
<keyword evidence="3" id="KW-0378">Hydrolase</keyword>
<dbReference type="InterPro" id="IPR033132">
    <property type="entry name" value="GH_1_N_CS"/>
</dbReference>
<comment type="caution">
    <text evidence="7">The sequence shown here is derived from an EMBL/GenBank/DDBJ whole genome shotgun (WGS) entry which is preliminary data.</text>
</comment>
<accession>A0A9J6BMY6</accession>
<evidence type="ECO:0000256" key="5">
    <source>
        <dbReference type="RuleBase" id="RU003690"/>
    </source>
</evidence>
<dbReference type="PANTHER" id="PTHR10353">
    <property type="entry name" value="GLYCOSYL HYDROLASE"/>
    <property type="match status" value="1"/>
</dbReference>
<evidence type="ECO:0008006" key="9">
    <source>
        <dbReference type="Google" id="ProtNLM"/>
    </source>
</evidence>
<evidence type="ECO:0000256" key="4">
    <source>
        <dbReference type="ARBA" id="ARBA00023295"/>
    </source>
</evidence>
<dbReference type="AlphaFoldDB" id="A0A9J6BMY6"/>
<dbReference type="Gene3D" id="3.20.20.80">
    <property type="entry name" value="Glycosidases"/>
    <property type="match status" value="1"/>
</dbReference>
<dbReference type="PROSITE" id="PS00653">
    <property type="entry name" value="GLYCOSYL_HYDROL_F1_2"/>
    <property type="match status" value="1"/>
</dbReference>
<feature type="signal peptide" evidence="6">
    <location>
        <begin position="1"/>
        <end position="18"/>
    </location>
</feature>
<keyword evidence="8" id="KW-1185">Reference proteome</keyword>
<dbReference type="SUPFAM" id="SSF51445">
    <property type="entry name" value="(Trans)glycosidases"/>
    <property type="match status" value="1"/>
</dbReference>
<evidence type="ECO:0000256" key="3">
    <source>
        <dbReference type="ARBA" id="ARBA00022801"/>
    </source>
</evidence>
<dbReference type="GO" id="GO:0008422">
    <property type="term" value="F:beta-glucosidase activity"/>
    <property type="evidence" value="ECO:0007669"/>
    <property type="project" value="TreeGrafter"/>
</dbReference>
<evidence type="ECO:0000256" key="6">
    <source>
        <dbReference type="SAM" id="SignalP"/>
    </source>
</evidence>
<dbReference type="OrthoDB" id="65569at2759"/>
<evidence type="ECO:0000313" key="8">
    <source>
        <dbReference type="Proteomes" id="UP001107558"/>
    </source>
</evidence>
<name>A0A9J6BMY6_POLVA</name>
<dbReference type="Proteomes" id="UP001107558">
    <property type="component" value="Chromosome 3"/>
</dbReference>